<keyword evidence="8" id="KW-0676">Redox-active center</keyword>
<dbReference type="EMBL" id="BMGM01000001">
    <property type="protein sequence ID" value="GGE23476.1"/>
    <property type="molecule type" value="Genomic_DNA"/>
</dbReference>
<sequence>MGLEVGDIMPNFKAKNQEGAAFDSSSIIGKKPAVIYFYPKDFTPGCTKEACNFRDSYQDFKDAGAEVIGISGDSEKSHQKFAKKHQLPFILLSDENGKIRKKLGVKKSLLGLIPGRETFVIDSKGVVQMKFNNLDASRHMQKALKKVKDLS</sequence>
<keyword evidence="4" id="KW-0575">Peroxidase</keyword>
<keyword evidence="5" id="KW-0049">Antioxidant</keyword>
<proteinExistence type="inferred from homology"/>
<evidence type="ECO:0000313" key="14">
    <source>
        <dbReference type="EMBL" id="GGE23476.1"/>
    </source>
</evidence>
<evidence type="ECO:0000256" key="6">
    <source>
        <dbReference type="ARBA" id="ARBA00023002"/>
    </source>
</evidence>
<dbReference type="PROSITE" id="PS51352">
    <property type="entry name" value="THIOREDOXIN_2"/>
    <property type="match status" value="1"/>
</dbReference>
<evidence type="ECO:0000256" key="2">
    <source>
        <dbReference type="ARBA" id="ARBA00011245"/>
    </source>
</evidence>
<dbReference type="PANTHER" id="PTHR42801:SF4">
    <property type="entry name" value="AHPC_TSA FAMILY PROTEIN"/>
    <property type="match status" value="1"/>
</dbReference>
<comment type="catalytic activity">
    <reaction evidence="12">
        <text>a hydroperoxide + [thioredoxin]-dithiol = an alcohol + [thioredoxin]-disulfide + H2O</text>
        <dbReference type="Rhea" id="RHEA:62620"/>
        <dbReference type="Rhea" id="RHEA-COMP:10698"/>
        <dbReference type="Rhea" id="RHEA-COMP:10700"/>
        <dbReference type="ChEBI" id="CHEBI:15377"/>
        <dbReference type="ChEBI" id="CHEBI:29950"/>
        <dbReference type="ChEBI" id="CHEBI:30879"/>
        <dbReference type="ChEBI" id="CHEBI:35924"/>
        <dbReference type="ChEBI" id="CHEBI:50058"/>
        <dbReference type="EC" id="1.11.1.24"/>
    </reaction>
</comment>
<dbReference type="Gene3D" id="3.40.30.10">
    <property type="entry name" value="Glutaredoxin"/>
    <property type="match status" value="1"/>
</dbReference>
<evidence type="ECO:0000256" key="5">
    <source>
        <dbReference type="ARBA" id="ARBA00022862"/>
    </source>
</evidence>
<evidence type="ECO:0000256" key="3">
    <source>
        <dbReference type="ARBA" id="ARBA00013017"/>
    </source>
</evidence>
<dbReference type="Pfam" id="PF00578">
    <property type="entry name" value="AhpC-TSA"/>
    <property type="match status" value="1"/>
</dbReference>
<dbReference type="InterPro" id="IPR024706">
    <property type="entry name" value="Peroxiredoxin_AhpC-typ"/>
</dbReference>
<organism evidence="14 15">
    <name type="scientific">Psychroflexus planctonicus</name>
    <dbReference type="NCBI Taxonomy" id="1526575"/>
    <lineage>
        <taxon>Bacteria</taxon>
        <taxon>Pseudomonadati</taxon>
        <taxon>Bacteroidota</taxon>
        <taxon>Flavobacteriia</taxon>
        <taxon>Flavobacteriales</taxon>
        <taxon>Flavobacteriaceae</taxon>
        <taxon>Psychroflexus</taxon>
    </lineage>
</organism>
<feature type="domain" description="Thioredoxin" evidence="13">
    <location>
        <begin position="3"/>
        <end position="151"/>
    </location>
</feature>
<evidence type="ECO:0000313" key="15">
    <source>
        <dbReference type="Proteomes" id="UP000599179"/>
    </source>
</evidence>
<gene>
    <name evidence="14" type="ORF">GCM10010832_00200</name>
</gene>
<keyword evidence="7" id="KW-1015">Disulfide bond</keyword>
<dbReference type="CDD" id="cd03017">
    <property type="entry name" value="PRX_BCP"/>
    <property type="match status" value="1"/>
</dbReference>
<evidence type="ECO:0000256" key="7">
    <source>
        <dbReference type="ARBA" id="ARBA00023157"/>
    </source>
</evidence>
<evidence type="ECO:0000256" key="12">
    <source>
        <dbReference type="ARBA" id="ARBA00049091"/>
    </source>
</evidence>
<comment type="similarity">
    <text evidence="10">Belongs to the peroxiredoxin family. BCP/PrxQ subfamily.</text>
</comment>
<evidence type="ECO:0000256" key="8">
    <source>
        <dbReference type="ARBA" id="ARBA00023284"/>
    </source>
</evidence>
<keyword evidence="6" id="KW-0560">Oxidoreductase</keyword>
<dbReference type="InterPro" id="IPR050924">
    <property type="entry name" value="Peroxiredoxin_BCP/PrxQ"/>
</dbReference>
<dbReference type="InterPro" id="IPR036249">
    <property type="entry name" value="Thioredoxin-like_sf"/>
</dbReference>
<dbReference type="Proteomes" id="UP000599179">
    <property type="component" value="Unassembled WGS sequence"/>
</dbReference>
<dbReference type="PANTHER" id="PTHR42801">
    <property type="entry name" value="THIOREDOXIN-DEPENDENT PEROXIDE REDUCTASE"/>
    <property type="match status" value="1"/>
</dbReference>
<reference evidence="15" key="1">
    <citation type="journal article" date="2019" name="Int. J. Syst. Evol. Microbiol.">
        <title>The Global Catalogue of Microorganisms (GCM) 10K type strain sequencing project: providing services to taxonomists for standard genome sequencing and annotation.</title>
        <authorList>
            <consortium name="The Broad Institute Genomics Platform"/>
            <consortium name="The Broad Institute Genome Sequencing Center for Infectious Disease"/>
            <person name="Wu L."/>
            <person name="Ma J."/>
        </authorList>
    </citation>
    <scope>NUCLEOTIDE SEQUENCE [LARGE SCALE GENOMIC DNA]</scope>
    <source>
        <strain evidence="15">CGMCC 1.12931</strain>
    </source>
</reference>
<keyword evidence="15" id="KW-1185">Reference proteome</keyword>
<comment type="caution">
    <text evidence="14">The sequence shown here is derived from an EMBL/GenBank/DDBJ whole genome shotgun (WGS) entry which is preliminary data.</text>
</comment>
<protein>
    <recommendedName>
        <fullName evidence="3">thioredoxin-dependent peroxiredoxin</fullName>
        <ecNumber evidence="3">1.11.1.24</ecNumber>
    </recommendedName>
    <alternativeName>
        <fullName evidence="9">Thioredoxin peroxidase</fullName>
    </alternativeName>
    <alternativeName>
        <fullName evidence="11">Thioredoxin-dependent peroxiredoxin Bcp</fullName>
    </alternativeName>
</protein>
<name>A0ABQ1SD52_9FLAO</name>
<dbReference type="SUPFAM" id="SSF52833">
    <property type="entry name" value="Thioredoxin-like"/>
    <property type="match status" value="1"/>
</dbReference>
<dbReference type="InterPro" id="IPR013766">
    <property type="entry name" value="Thioredoxin_domain"/>
</dbReference>
<comment type="function">
    <text evidence="1">Thiol-specific peroxidase that catalyzes the reduction of hydrogen peroxide and organic hydroperoxides to water and alcohols, respectively. Plays a role in cell protection against oxidative stress by detoxifying peroxides and as sensor of hydrogen peroxide-mediated signaling events.</text>
</comment>
<dbReference type="RefSeq" id="WP_188457046.1">
    <property type="nucleotide sequence ID" value="NZ_BMGM01000001.1"/>
</dbReference>
<dbReference type="EC" id="1.11.1.24" evidence="3"/>
<evidence type="ECO:0000256" key="11">
    <source>
        <dbReference type="ARBA" id="ARBA00042639"/>
    </source>
</evidence>
<evidence type="ECO:0000256" key="10">
    <source>
        <dbReference type="ARBA" id="ARBA00038489"/>
    </source>
</evidence>
<evidence type="ECO:0000259" key="13">
    <source>
        <dbReference type="PROSITE" id="PS51352"/>
    </source>
</evidence>
<dbReference type="InterPro" id="IPR000866">
    <property type="entry name" value="AhpC/TSA"/>
</dbReference>
<comment type="subunit">
    <text evidence="2">Monomer.</text>
</comment>
<dbReference type="PIRSF" id="PIRSF000239">
    <property type="entry name" value="AHPC"/>
    <property type="match status" value="1"/>
</dbReference>
<evidence type="ECO:0000256" key="9">
    <source>
        <dbReference type="ARBA" id="ARBA00032824"/>
    </source>
</evidence>
<evidence type="ECO:0000256" key="1">
    <source>
        <dbReference type="ARBA" id="ARBA00003330"/>
    </source>
</evidence>
<evidence type="ECO:0000256" key="4">
    <source>
        <dbReference type="ARBA" id="ARBA00022559"/>
    </source>
</evidence>
<accession>A0ABQ1SD52</accession>